<dbReference type="EMBL" id="CAJNOM010000155">
    <property type="protein sequence ID" value="CAF1152689.1"/>
    <property type="molecule type" value="Genomic_DNA"/>
</dbReference>
<proteinExistence type="predicted"/>
<keyword evidence="5" id="KW-1185">Reference proteome</keyword>
<reference evidence="4" key="1">
    <citation type="submission" date="2021-02" db="EMBL/GenBank/DDBJ databases">
        <authorList>
            <person name="Nowell W R."/>
        </authorList>
    </citation>
    <scope>NUCLEOTIDE SEQUENCE</scope>
</reference>
<dbReference type="OrthoDB" id="10052614at2759"/>
<dbReference type="Proteomes" id="UP000663877">
    <property type="component" value="Unassembled WGS sequence"/>
</dbReference>
<dbReference type="AlphaFoldDB" id="A0A815AB12"/>
<comment type="caution">
    <text evidence="4">The sequence shown here is derived from an EMBL/GenBank/DDBJ whole genome shotgun (WGS) entry which is preliminary data.</text>
</comment>
<evidence type="ECO:0000313" key="2">
    <source>
        <dbReference type="EMBL" id="CAF1098914.1"/>
    </source>
</evidence>
<name>A0A815AB12_9BILA</name>
<organism evidence="4 5">
    <name type="scientific">Adineta steineri</name>
    <dbReference type="NCBI Taxonomy" id="433720"/>
    <lineage>
        <taxon>Eukaryota</taxon>
        <taxon>Metazoa</taxon>
        <taxon>Spiralia</taxon>
        <taxon>Gnathifera</taxon>
        <taxon>Rotifera</taxon>
        <taxon>Eurotatoria</taxon>
        <taxon>Bdelloidea</taxon>
        <taxon>Adinetida</taxon>
        <taxon>Adinetidae</taxon>
        <taxon>Adineta</taxon>
    </lineage>
</organism>
<sequence>MIVIAIILISMILNTEALCKTSSTNGYRGSMAKCYCECNGAYKLGFKATTCTWFPYGQFSTGGCTYCDSKRRKRTLKTIRSVSISSGPFLVQQCACTGCDSSSIGYRGTAEQCQAYCQLQATLFINNEVIVTYLPDGQVSKGACKCCGYKDPCFVF</sequence>
<evidence type="ECO:0000256" key="1">
    <source>
        <dbReference type="SAM" id="SignalP"/>
    </source>
</evidence>
<dbReference type="EMBL" id="CAJNOI010000125">
    <property type="protein sequence ID" value="CAF1098914.1"/>
    <property type="molecule type" value="Genomic_DNA"/>
</dbReference>
<protein>
    <submittedName>
        <fullName evidence="4">Uncharacterized protein</fullName>
    </submittedName>
</protein>
<keyword evidence="1" id="KW-0732">Signal</keyword>
<evidence type="ECO:0000313" key="3">
    <source>
        <dbReference type="EMBL" id="CAF1152689.1"/>
    </source>
</evidence>
<dbReference type="Proteomes" id="UP000663832">
    <property type="component" value="Unassembled WGS sequence"/>
</dbReference>
<evidence type="ECO:0000313" key="5">
    <source>
        <dbReference type="Proteomes" id="UP000663832"/>
    </source>
</evidence>
<feature type="chain" id="PRO_5036226833" evidence="1">
    <location>
        <begin position="18"/>
        <end position="156"/>
    </location>
</feature>
<feature type="signal peptide" evidence="1">
    <location>
        <begin position="1"/>
        <end position="17"/>
    </location>
</feature>
<gene>
    <name evidence="2" type="ORF">BJG266_LOCUS21239</name>
    <name evidence="3" type="ORF">QVE165_LOCUS23108</name>
    <name evidence="4" type="ORF">QVE165_LOCUS28683</name>
</gene>
<dbReference type="EMBL" id="CAJNOM010000225">
    <property type="protein sequence ID" value="CAF1254219.1"/>
    <property type="molecule type" value="Genomic_DNA"/>
</dbReference>
<accession>A0A815AB12</accession>
<evidence type="ECO:0000313" key="4">
    <source>
        <dbReference type="EMBL" id="CAF1254219.1"/>
    </source>
</evidence>